<organism evidence="2 3">
    <name type="scientific">Mycoplana azooxidifex</name>
    <dbReference type="NCBI Taxonomy" id="1636188"/>
    <lineage>
        <taxon>Bacteria</taxon>
        <taxon>Pseudomonadati</taxon>
        <taxon>Pseudomonadota</taxon>
        <taxon>Alphaproteobacteria</taxon>
        <taxon>Hyphomicrobiales</taxon>
        <taxon>Rhizobiaceae</taxon>
        <taxon>Mycoplana</taxon>
    </lineage>
</organism>
<dbReference type="PANTHER" id="PTHR36121">
    <property type="entry name" value="PROTEIN SXY"/>
    <property type="match status" value="1"/>
</dbReference>
<evidence type="ECO:0000313" key="3">
    <source>
        <dbReference type="Proteomes" id="UP000574761"/>
    </source>
</evidence>
<protein>
    <submittedName>
        <fullName evidence="2">DNA transformation protein</fullName>
    </submittedName>
</protein>
<dbReference type="RefSeq" id="WP_183797971.1">
    <property type="nucleotide sequence ID" value="NZ_JACIEE010000001.1"/>
</dbReference>
<proteinExistence type="predicted"/>
<dbReference type="EMBL" id="JACIEE010000001">
    <property type="protein sequence ID" value="MBB3975032.1"/>
    <property type="molecule type" value="Genomic_DNA"/>
</dbReference>
<dbReference type="Pfam" id="PF04993">
    <property type="entry name" value="TfoX_N"/>
    <property type="match status" value="1"/>
</dbReference>
<dbReference type="InterPro" id="IPR007076">
    <property type="entry name" value="TfoX_N"/>
</dbReference>
<dbReference type="Proteomes" id="UP000574761">
    <property type="component" value="Unassembled WGS sequence"/>
</dbReference>
<dbReference type="SUPFAM" id="SSF159894">
    <property type="entry name" value="YgaC/TfoX-N like"/>
    <property type="match status" value="1"/>
</dbReference>
<gene>
    <name evidence="2" type="ORF">GGQ64_000208</name>
</gene>
<evidence type="ECO:0000259" key="1">
    <source>
        <dbReference type="Pfam" id="PF04993"/>
    </source>
</evidence>
<sequence>MDNDAIEEMFQSLGPVTIRRMFGGKGIYVGDLIVALEVHGEVLLKADEVTIPEFELSGCRQWVYEGKKTGAPLRMPYWTIPDDAFDDPDLMTCWVKLALEAAVRAGPKK</sequence>
<name>A0A7W6GHE4_9HYPH</name>
<dbReference type="AlphaFoldDB" id="A0A7W6GHE4"/>
<evidence type="ECO:0000313" key="2">
    <source>
        <dbReference type="EMBL" id="MBB3975032.1"/>
    </source>
</evidence>
<accession>A0A7W6GHE4</accession>
<dbReference type="Gene3D" id="3.30.1460.30">
    <property type="entry name" value="YgaC/TfoX-N like chaperone"/>
    <property type="match status" value="1"/>
</dbReference>
<comment type="caution">
    <text evidence="2">The sequence shown here is derived from an EMBL/GenBank/DDBJ whole genome shotgun (WGS) entry which is preliminary data.</text>
</comment>
<dbReference type="InterPro" id="IPR047525">
    <property type="entry name" value="TfoX-like"/>
</dbReference>
<feature type="domain" description="TfoX N-terminal" evidence="1">
    <location>
        <begin position="8"/>
        <end position="102"/>
    </location>
</feature>
<dbReference type="PANTHER" id="PTHR36121:SF1">
    <property type="entry name" value="PROTEIN SXY"/>
    <property type="match status" value="1"/>
</dbReference>
<reference evidence="2 3" key="1">
    <citation type="submission" date="2020-08" db="EMBL/GenBank/DDBJ databases">
        <title>Genomic Encyclopedia of Type Strains, Phase IV (KMG-IV): sequencing the most valuable type-strain genomes for metagenomic binning, comparative biology and taxonomic classification.</title>
        <authorList>
            <person name="Goeker M."/>
        </authorList>
    </citation>
    <scope>NUCLEOTIDE SEQUENCE [LARGE SCALE GENOMIC DNA]</scope>
    <source>
        <strain evidence="2 3">DSM 100211</strain>
    </source>
</reference>
<keyword evidence="3" id="KW-1185">Reference proteome</keyword>